<evidence type="ECO:0000259" key="1">
    <source>
        <dbReference type="Pfam" id="PF07985"/>
    </source>
</evidence>
<sequence>MLEPVNEELKQKADEKAPLYLLGRVLSNWIEGIEAFDPFFSARDELVLKMMGRKVLSTNEICRKQVEKPTVFFMLYVDIHLFGNLVEANWCFYRLNHIILLSNSLEDMLEF</sequence>
<reference evidence="2 3" key="1">
    <citation type="submission" date="2021-09" db="EMBL/GenBank/DDBJ databases">
        <title>Genomic insights and catalytic innovation underlie evolution of tropane alkaloids biosynthesis.</title>
        <authorList>
            <person name="Wang Y.-J."/>
            <person name="Tian T."/>
            <person name="Huang J.-P."/>
            <person name="Huang S.-X."/>
        </authorList>
    </citation>
    <scope>NUCLEOTIDE SEQUENCE [LARGE SCALE GENOMIC DNA]</scope>
    <source>
        <strain evidence="2">KIB-2018</strain>
        <tissue evidence="2">Leaf</tissue>
    </source>
</reference>
<dbReference type="Proteomes" id="UP001159364">
    <property type="component" value="Linkage Group LG09"/>
</dbReference>
<proteinExistence type="predicted"/>
<evidence type="ECO:0000313" key="3">
    <source>
        <dbReference type="Proteomes" id="UP001159364"/>
    </source>
</evidence>
<feature type="domain" description="SRR1-like" evidence="1">
    <location>
        <begin position="24"/>
        <end position="109"/>
    </location>
</feature>
<dbReference type="EMBL" id="JAIWQS010000009">
    <property type="protein sequence ID" value="KAJ8755217.1"/>
    <property type="molecule type" value="Genomic_DNA"/>
</dbReference>
<dbReference type="GO" id="GO:0005634">
    <property type="term" value="C:nucleus"/>
    <property type="evidence" value="ECO:0007669"/>
    <property type="project" value="TreeGrafter"/>
</dbReference>
<keyword evidence="3" id="KW-1185">Reference proteome</keyword>
<evidence type="ECO:0000313" key="2">
    <source>
        <dbReference type="EMBL" id="KAJ8755217.1"/>
    </source>
</evidence>
<gene>
    <name evidence="2" type="ORF">K2173_019015</name>
</gene>
<dbReference type="InterPro" id="IPR040044">
    <property type="entry name" value="SRR1L"/>
</dbReference>
<accession>A0AAV8SSE7</accession>
<dbReference type="Pfam" id="PF07985">
    <property type="entry name" value="SRR1"/>
    <property type="match status" value="1"/>
</dbReference>
<dbReference type="AlphaFoldDB" id="A0AAV8SSE7"/>
<name>A0AAV8SSE7_9ROSI</name>
<dbReference type="PANTHER" id="PTHR28626">
    <property type="entry name" value="SRR1-LIKE PROTEIN"/>
    <property type="match status" value="1"/>
</dbReference>
<comment type="caution">
    <text evidence="2">The sequence shown here is derived from an EMBL/GenBank/DDBJ whole genome shotgun (WGS) entry which is preliminary data.</text>
</comment>
<dbReference type="PANTHER" id="PTHR28626:SF4">
    <property type="entry name" value="PROTEIN SENSITIVITY TO RED LIGHT REDUCED 1-LIKE"/>
    <property type="match status" value="1"/>
</dbReference>
<organism evidence="2 3">
    <name type="scientific">Erythroxylum novogranatense</name>
    <dbReference type="NCBI Taxonomy" id="1862640"/>
    <lineage>
        <taxon>Eukaryota</taxon>
        <taxon>Viridiplantae</taxon>
        <taxon>Streptophyta</taxon>
        <taxon>Embryophyta</taxon>
        <taxon>Tracheophyta</taxon>
        <taxon>Spermatophyta</taxon>
        <taxon>Magnoliopsida</taxon>
        <taxon>eudicotyledons</taxon>
        <taxon>Gunneridae</taxon>
        <taxon>Pentapetalae</taxon>
        <taxon>rosids</taxon>
        <taxon>fabids</taxon>
        <taxon>Malpighiales</taxon>
        <taxon>Erythroxylaceae</taxon>
        <taxon>Erythroxylum</taxon>
    </lineage>
</organism>
<dbReference type="GO" id="GO:0005737">
    <property type="term" value="C:cytoplasm"/>
    <property type="evidence" value="ECO:0007669"/>
    <property type="project" value="TreeGrafter"/>
</dbReference>
<protein>
    <recommendedName>
        <fullName evidence="1">SRR1-like domain-containing protein</fullName>
    </recommendedName>
</protein>
<dbReference type="InterPro" id="IPR012942">
    <property type="entry name" value="SRR1-like"/>
</dbReference>